<organism evidence="1 2">
    <name type="scientific">Rhizobium lusitanum</name>
    <dbReference type="NCBI Taxonomy" id="293958"/>
    <lineage>
        <taxon>Bacteria</taxon>
        <taxon>Pseudomonadati</taxon>
        <taxon>Pseudomonadota</taxon>
        <taxon>Alphaproteobacteria</taxon>
        <taxon>Hyphomicrobiales</taxon>
        <taxon>Rhizobiaceae</taxon>
        <taxon>Rhizobium/Agrobacterium group</taxon>
        <taxon>Rhizobium</taxon>
    </lineage>
</organism>
<dbReference type="Pfam" id="PF13412">
    <property type="entry name" value="HTH_24"/>
    <property type="match status" value="1"/>
</dbReference>
<dbReference type="InterPro" id="IPR043129">
    <property type="entry name" value="ATPase_NBD"/>
</dbReference>
<gene>
    <name evidence="1" type="ORF">GR212_23525</name>
</gene>
<dbReference type="SUPFAM" id="SSF53067">
    <property type="entry name" value="Actin-like ATPase domain"/>
    <property type="match status" value="1"/>
</dbReference>
<accession>A0A6L9UD84</accession>
<protein>
    <submittedName>
        <fullName evidence="1">ROK family protein</fullName>
    </submittedName>
</protein>
<dbReference type="PANTHER" id="PTHR18964">
    <property type="entry name" value="ROK (REPRESSOR, ORF, KINASE) FAMILY"/>
    <property type="match status" value="1"/>
</dbReference>
<name>A0A6L9UD84_9HYPH</name>
<evidence type="ECO:0000313" key="1">
    <source>
        <dbReference type="EMBL" id="NEI72538.1"/>
    </source>
</evidence>
<dbReference type="CDD" id="cd23763">
    <property type="entry name" value="ASKHA_ATPase_ROK"/>
    <property type="match status" value="1"/>
</dbReference>
<sequence>MLADGPENTGGRAPRAILGANVEGANAHNRRVILDAIRVNRAMSRADLARATKLSKQAVSNIVDELEREGMIMAQDTVAREVPGRPAVPYVLAPNGAYAIGLHIDRHEARAVIVDLCGDVVVRQRARLNAEDPDRGFKDLLDLLSSTRKDAAVLRPELEARLVGLGVAMPGPFGIDEARSVTADVYSMARWQSFPLVSRLESETGLVVSLRNDAAAATMAEMIAGRLHGVKDAVCLYLGYGLGAGIVINGELYNGRNGNAGDVGLIPAQPGCESRPLLERLATLAALSESLELDPADPEFFTVITQIAEKSGPEYQAWLSQASREIGWLLAMTELVFAPEAIVLCGSAPQALLDDLLERLKAPGLAEDRPRMMRGLADIWAPARGAASEPIGRSFSPRYSALFKK</sequence>
<dbReference type="Pfam" id="PF00480">
    <property type="entry name" value="ROK"/>
    <property type="match status" value="1"/>
</dbReference>
<dbReference type="EMBL" id="WUEY01000012">
    <property type="protein sequence ID" value="NEI72538.1"/>
    <property type="molecule type" value="Genomic_DNA"/>
</dbReference>
<dbReference type="InterPro" id="IPR036388">
    <property type="entry name" value="WH-like_DNA-bd_sf"/>
</dbReference>
<dbReference type="PANTHER" id="PTHR18964:SF173">
    <property type="entry name" value="GLUCOKINASE"/>
    <property type="match status" value="1"/>
</dbReference>
<reference evidence="1 2" key="1">
    <citation type="submission" date="2019-12" db="EMBL/GenBank/DDBJ databases">
        <title>Rhizobium genotypes associated with high levels of biological nitrogen fixation by grain legumes in a temperate-maritime cropping system.</title>
        <authorList>
            <person name="Maluk M."/>
            <person name="Francesc Ferrando Molina F."/>
            <person name="Lopez Del Egido L."/>
            <person name="Lafos M."/>
            <person name="Langarica-Fuentes A."/>
            <person name="Gebre Yohannes G."/>
            <person name="Young M.W."/>
            <person name="Martin P."/>
            <person name="Gantlett R."/>
            <person name="Kenicer G."/>
            <person name="Hawes C."/>
            <person name="Begg G.S."/>
            <person name="Quilliam R.S."/>
            <person name="Squire G.R."/>
            <person name="Poole P.S."/>
            <person name="Young P.W."/>
            <person name="Iannetta P.M."/>
            <person name="James E.K."/>
        </authorList>
    </citation>
    <scope>NUCLEOTIDE SEQUENCE [LARGE SCALE GENOMIC DNA]</scope>
    <source>
        <strain evidence="1 2">JHI1118</strain>
    </source>
</reference>
<evidence type="ECO:0000313" key="2">
    <source>
        <dbReference type="Proteomes" id="UP000483035"/>
    </source>
</evidence>
<dbReference type="Gene3D" id="1.10.10.10">
    <property type="entry name" value="Winged helix-like DNA-binding domain superfamily/Winged helix DNA-binding domain"/>
    <property type="match status" value="1"/>
</dbReference>
<dbReference type="RefSeq" id="WP_163990048.1">
    <property type="nucleotide sequence ID" value="NZ_WUEY01000012.1"/>
</dbReference>
<dbReference type="Gene3D" id="3.30.420.40">
    <property type="match status" value="2"/>
</dbReference>
<dbReference type="Proteomes" id="UP000483035">
    <property type="component" value="Unassembled WGS sequence"/>
</dbReference>
<dbReference type="InterPro" id="IPR000600">
    <property type="entry name" value="ROK"/>
</dbReference>
<dbReference type="SUPFAM" id="SSF46785">
    <property type="entry name" value="Winged helix' DNA-binding domain"/>
    <property type="match status" value="1"/>
</dbReference>
<dbReference type="InterPro" id="IPR036390">
    <property type="entry name" value="WH_DNA-bd_sf"/>
</dbReference>
<dbReference type="AlphaFoldDB" id="A0A6L9UD84"/>
<proteinExistence type="predicted"/>
<comment type="caution">
    <text evidence="1">The sequence shown here is derived from an EMBL/GenBank/DDBJ whole genome shotgun (WGS) entry which is preliminary data.</text>
</comment>